<dbReference type="EMBL" id="JH669079">
    <property type="protein sequence ID" value="KAG6464027.1"/>
    <property type="molecule type" value="Genomic_DNA"/>
</dbReference>
<dbReference type="Gene3D" id="3.40.390.10">
    <property type="entry name" value="Collagenase (Catalytic Domain)"/>
    <property type="match status" value="1"/>
</dbReference>
<evidence type="ECO:0000313" key="5">
    <source>
        <dbReference type="Proteomes" id="UP000791440"/>
    </source>
</evidence>
<dbReference type="InterPro" id="IPR001506">
    <property type="entry name" value="Peptidase_M12A"/>
</dbReference>
<evidence type="ECO:0000256" key="1">
    <source>
        <dbReference type="PROSITE-ProRule" id="PRU01211"/>
    </source>
</evidence>
<evidence type="ECO:0000256" key="2">
    <source>
        <dbReference type="RuleBase" id="RU361183"/>
    </source>
</evidence>
<evidence type="ECO:0000259" key="3">
    <source>
        <dbReference type="PROSITE" id="PS51864"/>
    </source>
</evidence>
<protein>
    <recommendedName>
        <fullName evidence="2">Metalloendopeptidase</fullName>
        <ecNumber evidence="2">3.4.24.-</ecNumber>
    </recommendedName>
</protein>
<keyword evidence="5" id="KW-1185">Reference proteome</keyword>
<dbReference type="CDD" id="cd04280">
    <property type="entry name" value="ZnMc_astacin_like"/>
    <property type="match status" value="1"/>
</dbReference>
<feature type="active site" evidence="1">
    <location>
        <position position="182"/>
    </location>
</feature>
<comment type="caution">
    <text evidence="4">The sequence shown here is derived from an EMBL/GenBank/DDBJ whole genome shotgun (WGS) entry which is preliminary data.</text>
</comment>
<dbReference type="InterPro" id="IPR024079">
    <property type="entry name" value="MetalloPept_cat_dom_sf"/>
</dbReference>
<dbReference type="PANTHER" id="PTHR10127:SF814">
    <property type="entry name" value="MEPRIN A SUBUNIT BETA"/>
    <property type="match status" value="1"/>
</dbReference>
<feature type="binding site" evidence="1">
    <location>
        <position position="191"/>
    </location>
    <ligand>
        <name>Zn(2+)</name>
        <dbReference type="ChEBI" id="CHEBI:29105"/>
        <note>catalytic</note>
    </ligand>
</feature>
<dbReference type="InterPro" id="IPR034035">
    <property type="entry name" value="Astacin-like_dom"/>
</dbReference>
<dbReference type="Proteomes" id="UP000791440">
    <property type="component" value="Unassembled WGS sequence"/>
</dbReference>
<dbReference type="PRINTS" id="PR00480">
    <property type="entry name" value="ASTACIN"/>
</dbReference>
<dbReference type="PANTHER" id="PTHR10127">
    <property type="entry name" value="DISCOIDIN, CUB, EGF, LAMININ , AND ZINC METALLOPROTEASE DOMAIN CONTAINING"/>
    <property type="match status" value="1"/>
</dbReference>
<reference evidence="4" key="1">
    <citation type="journal article" date="2016" name="Insect Biochem. Mol. Biol.">
        <title>Multifaceted biological insights from a draft genome sequence of the tobacco hornworm moth, Manduca sexta.</title>
        <authorList>
            <person name="Kanost M.R."/>
            <person name="Arrese E.L."/>
            <person name="Cao X."/>
            <person name="Chen Y.R."/>
            <person name="Chellapilla S."/>
            <person name="Goldsmith M.R."/>
            <person name="Grosse-Wilde E."/>
            <person name="Heckel D.G."/>
            <person name="Herndon N."/>
            <person name="Jiang H."/>
            <person name="Papanicolaou A."/>
            <person name="Qu J."/>
            <person name="Soulages J.L."/>
            <person name="Vogel H."/>
            <person name="Walters J."/>
            <person name="Waterhouse R.M."/>
            <person name="Ahn S.J."/>
            <person name="Almeida F.C."/>
            <person name="An C."/>
            <person name="Aqrawi P."/>
            <person name="Bretschneider A."/>
            <person name="Bryant W.B."/>
            <person name="Bucks S."/>
            <person name="Chao H."/>
            <person name="Chevignon G."/>
            <person name="Christen J.M."/>
            <person name="Clarke D.F."/>
            <person name="Dittmer N.T."/>
            <person name="Ferguson L.C.F."/>
            <person name="Garavelou S."/>
            <person name="Gordon K.H.J."/>
            <person name="Gunaratna R.T."/>
            <person name="Han Y."/>
            <person name="Hauser F."/>
            <person name="He Y."/>
            <person name="Heidel-Fischer H."/>
            <person name="Hirsh A."/>
            <person name="Hu Y."/>
            <person name="Jiang H."/>
            <person name="Kalra D."/>
            <person name="Klinner C."/>
            <person name="Konig C."/>
            <person name="Kovar C."/>
            <person name="Kroll A.R."/>
            <person name="Kuwar S.S."/>
            <person name="Lee S.L."/>
            <person name="Lehman R."/>
            <person name="Li K."/>
            <person name="Li Z."/>
            <person name="Liang H."/>
            <person name="Lovelace S."/>
            <person name="Lu Z."/>
            <person name="Mansfield J.H."/>
            <person name="McCulloch K.J."/>
            <person name="Mathew T."/>
            <person name="Morton B."/>
            <person name="Muzny D.M."/>
            <person name="Neunemann D."/>
            <person name="Ongeri F."/>
            <person name="Pauchet Y."/>
            <person name="Pu L.L."/>
            <person name="Pyrousis I."/>
            <person name="Rao X.J."/>
            <person name="Redding A."/>
            <person name="Roesel C."/>
            <person name="Sanchez-Gracia A."/>
            <person name="Schaack S."/>
            <person name="Shukla A."/>
            <person name="Tetreau G."/>
            <person name="Wang Y."/>
            <person name="Xiong G.H."/>
            <person name="Traut W."/>
            <person name="Walsh T.K."/>
            <person name="Worley K.C."/>
            <person name="Wu D."/>
            <person name="Wu W."/>
            <person name="Wu Y.Q."/>
            <person name="Zhang X."/>
            <person name="Zou Z."/>
            <person name="Zucker H."/>
            <person name="Briscoe A.D."/>
            <person name="Burmester T."/>
            <person name="Clem R.J."/>
            <person name="Feyereisen R."/>
            <person name="Grimmelikhuijzen C.J.P."/>
            <person name="Hamodrakas S.J."/>
            <person name="Hansson B.S."/>
            <person name="Huguet E."/>
            <person name="Jermiin L.S."/>
            <person name="Lan Q."/>
            <person name="Lehman H.K."/>
            <person name="Lorenzen M."/>
            <person name="Merzendorfer H."/>
            <person name="Michalopoulos I."/>
            <person name="Morton D.B."/>
            <person name="Muthukrishnan S."/>
            <person name="Oakeshott J.G."/>
            <person name="Palmer W."/>
            <person name="Park Y."/>
            <person name="Passarelli A.L."/>
            <person name="Rozas J."/>
            <person name="Schwartz L.M."/>
            <person name="Smith W."/>
            <person name="Southgate A."/>
            <person name="Vilcinskas A."/>
            <person name="Vogt R."/>
            <person name="Wang P."/>
            <person name="Werren J."/>
            <person name="Yu X.Q."/>
            <person name="Zhou J.J."/>
            <person name="Brown S.J."/>
            <person name="Scherer S.E."/>
            <person name="Richards S."/>
            <person name="Blissard G.W."/>
        </authorList>
    </citation>
    <scope>NUCLEOTIDE SEQUENCE</scope>
</reference>
<feature type="binding site" evidence="1">
    <location>
        <position position="185"/>
    </location>
    <ligand>
        <name>Zn(2+)</name>
        <dbReference type="ChEBI" id="CHEBI:29105"/>
        <note>catalytic</note>
    </ligand>
</feature>
<proteinExistence type="predicted"/>
<evidence type="ECO:0000313" key="4">
    <source>
        <dbReference type="EMBL" id="KAG6464027.1"/>
    </source>
</evidence>
<dbReference type="PROSITE" id="PS51864">
    <property type="entry name" value="ASTACIN"/>
    <property type="match status" value="1"/>
</dbReference>
<feature type="domain" description="Peptidase M12A" evidence="3">
    <location>
        <begin position="81"/>
        <end position="284"/>
    </location>
</feature>
<accession>A0A921ZW52</accession>
<sequence>MYVLIILFGVALARTPAVRQEAEIYKDFLDNTRTEHGITLEQRMAASPKAKIWENSGRYEGDILLDDVLADGLLQSHLTRKAYIWPDTKWPENTVVYEFAAAEFDEAQRLAILAAIRDIEQHTCIQFRERRDEETNYVLITGKPDGCYANVGFSADRGIHVFNLALNEPGSGCFVHTIIIHEWLHIIGFVHMQSTYNRDDYVRVLWENVLSGTEHNFEAYSSEIVSNHGIPYEYASNMHYGPYGFSKNGEPTLLGYYDYDNEMGQLDYVTEWDWLRANRHYNCPGAWTTPV</sequence>
<keyword evidence="1 2" id="KW-0482">Metalloprotease</keyword>
<reference evidence="4" key="2">
    <citation type="submission" date="2020-12" db="EMBL/GenBank/DDBJ databases">
        <authorList>
            <person name="Kanost M."/>
        </authorList>
    </citation>
    <scope>NUCLEOTIDE SEQUENCE</scope>
</reference>
<gene>
    <name evidence="4" type="ORF">O3G_MSEX014227</name>
</gene>
<dbReference type="EC" id="3.4.24.-" evidence="2"/>
<keyword evidence="1 2" id="KW-0645">Protease</keyword>
<keyword evidence="1 2" id="KW-0479">Metal-binding</keyword>
<comment type="cofactor">
    <cofactor evidence="1 2">
        <name>Zn(2+)</name>
        <dbReference type="ChEBI" id="CHEBI:29105"/>
    </cofactor>
    <text evidence="1 2">Binds 1 zinc ion per subunit.</text>
</comment>
<dbReference type="Pfam" id="PF01400">
    <property type="entry name" value="Astacin"/>
    <property type="match status" value="1"/>
</dbReference>
<dbReference type="OrthoDB" id="291007at2759"/>
<dbReference type="SUPFAM" id="SSF55486">
    <property type="entry name" value="Metalloproteases ('zincins'), catalytic domain"/>
    <property type="match status" value="1"/>
</dbReference>
<feature type="binding site" evidence="1">
    <location>
        <position position="181"/>
    </location>
    <ligand>
        <name>Zn(2+)</name>
        <dbReference type="ChEBI" id="CHEBI:29105"/>
        <note>catalytic</note>
    </ligand>
</feature>
<organism evidence="4 5">
    <name type="scientific">Manduca sexta</name>
    <name type="common">Tobacco hawkmoth</name>
    <name type="synonym">Tobacco hornworm</name>
    <dbReference type="NCBI Taxonomy" id="7130"/>
    <lineage>
        <taxon>Eukaryota</taxon>
        <taxon>Metazoa</taxon>
        <taxon>Ecdysozoa</taxon>
        <taxon>Arthropoda</taxon>
        <taxon>Hexapoda</taxon>
        <taxon>Insecta</taxon>
        <taxon>Pterygota</taxon>
        <taxon>Neoptera</taxon>
        <taxon>Endopterygota</taxon>
        <taxon>Lepidoptera</taxon>
        <taxon>Glossata</taxon>
        <taxon>Ditrysia</taxon>
        <taxon>Bombycoidea</taxon>
        <taxon>Sphingidae</taxon>
        <taxon>Sphinginae</taxon>
        <taxon>Sphingini</taxon>
        <taxon>Manduca</taxon>
    </lineage>
</organism>
<keyword evidence="1 2" id="KW-0378">Hydrolase</keyword>
<dbReference type="AlphaFoldDB" id="A0A921ZW52"/>
<name>A0A921ZW52_MANSE</name>
<keyword evidence="1 2" id="KW-0862">Zinc</keyword>
<dbReference type="InterPro" id="IPR006026">
    <property type="entry name" value="Peptidase_Metallo"/>
</dbReference>
<dbReference type="GO" id="GO:0006508">
    <property type="term" value="P:proteolysis"/>
    <property type="evidence" value="ECO:0007669"/>
    <property type="project" value="UniProtKB-KW"/>
</dbReference>
<dbReference type="GO" id="GO:0008270">
    <property type="term" value="F:zinc ion binding"/>
    <property type="evidence" value="ECO:0007669"/>
    <property type="project" value="UniProtKB-UniRule"/>
</dbReference>
<comment type="caution">
    <text evidence="1">Lacks conserved residue(s) required for the propagation of feature annotation.</text>
</comment>
<dbReference type="GO" id="GO:0004222">
    <property type="term" value="F:metalloendopeptidase activity"/>
    <property type="evidence" value="ECO:0007669"/>
    <property type="project" value="UniProtKB-UniRule"/>
</dbReference>
<dbReference type="SMART" id="SM00235">
    <property type="entry name" value="ZnMc"/>
    <property type="match status" value="1"/>
</dbReference>